<dbReference type="PANTHER" id="PTHR34800:SF1">
    <property type="entry name" value="TETRAPYRROLE-BINDING PROTEIN, CHLOROPLASTIC"/>
    <property type="match status" value="1"/>
</dbReference>
<proteinExistence type="predicted"/>
<dbReference type="SUPFAM" id="SSF52129">
    <property type="entry name" value="Caspase-like"/>
    <property type="match status" value="1"/>
</dbReference>
<dbReference type="SUPFAM" id="SSF140869">
    <property type="entry name" value="GUN4-like"/>
    <property type="match status" value="1"/>
</dbReference>
<evidence type="ECO:0000256" key="1">
    <source>
        <dbReference type="SAM" id="MobiDB-lite"/>
    </source>
</evidence>
<dbReference type="InterPro" id="IPR008629">
    <property type="entry name" value="GUN4-like"/>
</dbReference>
<dbReference type="Proteomes" id="UP000718564">
    <property type="component" value="Unassembled WGS sequence"/>
</dbReference>
<comment type="caution">
    <text evidence="3">The sequence shown here is derived from an EMBL/GenBank/DDBJ whole genome shotgun (WGS) entry which is preliminary data.</text>
</comment>
<feature type="domain" description="Caspase family p20" evidence="2">
    <location>
        <begin position="77"/>
        <end position="138"/>
    </location>
</feature>
<dbReference type="Pfam" id="PF00656">
    <property type="entry name" value="Peptidase_C14"/>
    <property type="match status" value="1"/>
</dbReference>
<keyword evidence="4" id="KW-1185">Reference proteome</keyword>
<dbReference type="PROSITE" id="PS50208">
    <property type="entry name" value="CASPASE_P20"/>
    <property type="match status" value="1"/>
</dbReference>
<dbReference type="PANTHER" id="PTHR34800">
    <property type="entry name" value="TETRAPYRROLE-BINDING PROTEIN, CHLOROPLASTIC"/>
    <property type="match status" value="1"/>
</dbReference>
<dbReference type="Pfam" id="PF05419">
    <property type="entry name" value="GUN4"/>
    <property type="match status" value="1"/>
</dbReference>
<sequence length="520" mass="58995">MANNWAIVAGVNNYDFLPAAPLKFAVADALAMRSFLCDEVGFKSDQVLFCGDGTEGSKRATKPVLRDILLHQIQRAKNADNLWFFFSGHGIAEHLMTIDGNPRDLKETAISIHFVTDCLRRCKAKNIVLVLDMCRSESRDADERTVESIEGSLRELVKQREGQQGIITLFSCGRGESSYEVPTLGQGAFTYALLEGLRKTTIVKDLERHLAERVPELHRIHASEKRRKQVPLVIPEPGWKYDEPILSRHATEADVARLKEMAIDAECDGDFPMALRFWEQINLLATKPEDRRRALNKTTDLVQRSQLKEPASPTPTIELPQPLIQHPLDSIPLDSEKGIDYSYLCGLLKTGQWQSADHQTLRVMLKAANRESKGWLDSDSLRTFPRKDLKTIDKLWMTASNGHFGFSAQKKIWEECGRPNDSDKNWNCFCTKLGWKNERMKYSSCSNLRADLSTSPLGEFPARYTAGASFYRKEKGREIDYVVTTFFHIWGSSQDLVGGGREWFGDWGVRIYSLLSRSEL</sequence>
<reference evidence="3 4" key="1">
    <citation type="submission" date="2018-06" db="EMBL/GenBank/DDBJ databases">
        <title>Comparative genomics of Brasilonema spp. strains.</title>
        <authorList>
            <person name="Alvarenga D.O."/>
            <person name="Fiore M.F."/>
            <person name="Varani A.M."/>
        </authorList>
    </citation>
    <scope>NUCLEOTIDE SEQUENCE [LARGE SCALE GENOMIC DNA]</scope>
    <source>
        <strain evidence="3 4">SPC951</strain>
    </source>
</reference>
<feature type="region of interest" description="Disordered" evidence="1">
    <location>
        <begin position="298"/>
        <end position="323"/>
    </location>
</feature>
<dbReference type="Gene3D" id="3.40.50.1460">
    <property type="match status" value="1"/>
</dbReference>
<accession>A0ABX1PFV3</accession>
<evidence type="ECO:0000313" key="4">
    <source>
        <dbReference type="Proteomes" id="UP000718564"/>
    </source>
</evidence>
<dbReference type="Gene3D" id="1.10.10.1770">
    <property type="entry name" value="Gun4-like"/>
    <property type="match status" value="1"/>
</dbReference>
<evidence type="ECO:0000313" key="3">
    <source>
        <dbReference type="EMBL" id="NMG22736.1"/>
    </source>
</evidence>
<gene>
    <name evidence="3" type="ORF">DP116_26140</name>
</gene>
<protein>
    <recommendedName>
        <fullName evidence="2">Caspase family p20 domain-containing protein</fullName>
    </recommendedName>
</protein>
<evidence type="ECO:0000259" key="2">
    <source>
        <dbReference type="PROSITE" id="PS50208"/>
    </source>
</evidence>
<dbReference type="InterPro" id="IPR001309">
    <property type="entry name" value="Pept_C14_p20"/>
</dbReference>
<dbReference type="InterPro" id="IPR037215">
    <property type="entry name" value="GUN4-like_sf"/>
</dbReference>
<dbReference type="RefSeq" id="WP_169157921.1">
    <property type="nucleotide sequence ID" value="NZ_CAWPJE010000309.1"/>
</dbReference>
<dbReference type="CDD" id="cd16383">
    <property type="entry name" value="GUN4"/>
    <property type="match status" value="1"/>
</dbReference>
<dbReference type="EMBL" id="QMEB01000305">
    <property type="protein sequence ID" value="NMG22736.1"/>
    <property type="molecule type" value="Genomic_DNA"/>
</dbReference>
<organism evidence="3 4">
    <name type="scientific">Brasilonema bromeliae SPC951</name>
    <dbReference type="NCBI Taxonomy" id="385972"/>
    <lineage>
        <taxon>Bacteria</taxon>
        <taxon>Bacillati</taxon>
        <taxon>Cyanobacteriota</taxon>
        <taxon>Cyanophyceae</taxon>
        <taxon>Nostocales</taxon>
        <taxon>Scytonemataceae</taxon>
        <taxon>Brasilonema</taxon>
        <taxon>Bromeliae group (in: Brasilonema)</taxon>
    </lineage>
</organism>
<dbReference type="InterPro" id="IPR029030">
    <property type="entry name" value="Caspase-like_dom_sf"/>
</dbReference>
<dbReference type="InterPro" id="IPR011600">
    <property type="entry name" value="Pept_C14_caspase"/>
</dbReference>
<name>A0ABX1PFV3_9CYAN</name>
<dbReference type="Gene3D" id="1.25.40.620">
    <property type="match status" value="1"/>
</dbReference>